<keyword evidence="1" id="KW-1133">Transmembrane helix</keyword>
<feature type="transmembrane region" description="Helical" evidence="1">
    <location>
        <begin position="27"/>
        <end position="44"/>
    </location>
</feature>
<dbReference type="EMBL" id="DVMH01000029">
    <property type="protein sequence ID" value="HIU10746.1"/>
    <property type="molecule type" value="Genomic_DNA"/>
</dbReference>
<dbReference type="AlphaFoldDB" id="A0A9D1HK56"/>
<keyword evidence="1" id="KW-0812">Transmembrane</keyword>
<evidence type="ECO:0000313" key="3">
    <source>
        <dbReference type="Proteomes" id="UP000824124"/>
    </source>
</evidence>
<accession>A0A9D1HK56</accession>
<proteinExistence type="predicted"/>
<protein>
    <submittedName>
        <fullName evidence="2">Uncharacterized protein</fullName>
    </submittedName>
</protein>
<gene>
    <name evidence="2" type="ORF">IAB00_05860</name>
</gene>
<reference evidence="2" key="1">
    <citation type="submission" date="2020-10" db="EMBL/GenBank/DDBJ databases">
        <authorList>
            <person name="Gilroy R."/>
        </authorList>
    </citation>
    <scope>NUCLEOTIDE SEQUENCE</scope>
    <source>
        <strain evidence="2">2830</strain>
    </source>
</reference>
<reference evidence="2" key="2">
    <citation type="journal article" date="2021" name="PeerJ">
        <title>Extensive microbial diversity within the chicken gut microbiome revealed by metagenomics and culture.</title>
        <authorList>
            <person name="Gilroy R."/>
            <person name="Ravi A."/>
            <person name="Getino M."/>
            <person name="Pursley I."/>
            <person name="Horton D.L."/>
            <person name="Alikhan N.F."/>
            <person name="Baker D."/>
            <person name="Gharbi K."/>
            <person name="Hall N."/>
            <person name="Watson M."/>
            <person name="Adriaenssens E.M."/>
            <person name="Foster-Nyarko E."/>
            <person name="Jarju S."/>
            <person name="Secka A."/>
            <person name="Antonio M."/>
            <person name="Oren A."/>
            <person name="Chaudhuri R.R."/>
            <person name="La Ragione R."/>
            <person name="Hildebrand F."/>
            <person name="Pallen M.J."/>
        </authorList>
    </citation>
    <scope>NUCLEOTIDE SEQUENCE</scope>
    <source>
        <strain evidence="2">2830</strain>
    </source>
</reference>
<name>A0A9D1HK56_9FIRM</name>
<comment type="caution">
    <text evidence="2">The sequence shown here is derived from an EMBL/GenBank/DDBJ whole genome shotgun (WGS) entry which is preliminary data.</text>
</comment>
<evidence type="ECO:0000313" key="2">
    <source>
        <dbReference type="EMBL" id="HIU10746.1"/>
    </source>
</evidence>
<dbReference type="Proteomes" id="UP000824124">
    <property type="component" value="Unassembled WGS sequence"/>
</dbReference>
<sequence length="70" mass="7739">MIESSPAYKQAICGDARRVFAQNDKERPSGVLAGFFLIFCTWFLHGQIPVNSWCIGSVSAWISQTALGLF</sequence>
<keyword evidence="1" id="KW-0472">Membrane</keyword>
<organism evidence="2 3">
    <name type="scientific">Candidatus Avidehalobacter gallistercoris</name>
    <dbReference type="NCBI Taxonomy" id="2840694"/>
    <lineage>
        <taxon>Bacteria</taxon>
        <taxon>Bacillati</taxon>
        <taxon>Bacillota</taxon>
        <taxon>Clostridia</taxon>
        <taxon>Eubacteriales</taxon>
        <taxon>Peptococcaceae</taxon>
        <taxon>Peptococcaceae incertae sedis</taxon>
        <taxon>Candidatus Avidehalobacter</taxon>
    </lineage>
</organism>
<evidence type="ECO:0000256" key="1">
    <source>
        <dbReference type="SAM" id="Phobius"/>
    </source>
</evidence>